<keyword evidence="1" id="KW-0805">Transcription regulation</keyword>
<keyword evidence="3" id="KW-0804">Transcription</keyword>
<dbReference type="SUPFAM" id="SSF48008">
    <property type="entry name" value="GntR ligand-binding domain-like"/>
    <property type="match status" value="1"/>
</dbReference>
<dbReference type="InterPro" id="IPR036388">
    <property type="entry name" value="WH-like_DNA-bd_sf"/>
</dbReference>
<dbReference type="PROSITE" id="PS50949">
    <property type="entry name" value="HTH_GNTR"/>
    <property type="match status" value="1"/>
</dbReference>
<accession>A0A1U7DFV0</accession>
<evidence type="ECO:0000313" key="4">
    <source>
        <dbReference type="EMBL" id="APX88836.1"/>
    </source>
</evidence>
<dbReference type="PRINTS" id="PR00035">
    <property type="entry name" value="HTHGNTR"/>
</dbReference>
<dbReference type="InterPro" id="IPR036390">
    <property type="entry name" value="WH_DNA-bd_sf"/>
</dbReference>
<dbReference type="InterPro" id="IPR011711">
    <property type="entry name" value="GntR_C"/>
</dbReference>
<keyword evidence="5" id="KW-1185">Reference proteome</keyword>
<dbReference type="InterPro" id="IPR000524">
    <property type="entry name" value="Tscrpt_reg_HTH_GntR"/>
</dbReference>
<dbReference type="Gene3D" id="1.10.10.10">
    <property type="entry name" value="Winged helix-like DNA-binding domain superfamily/Winged helix DNA-binding domain"/>
    <property type="match status" value="1"/>
</dbReference>
<evidence type="ECO:0000256" key="2">
    <source>
        <dbReference type="ARBA" id="ARBA00023125"/>
    </source>
</evidence>
<dbReference type="InterPro" id="IPR008920">
    <property type="entry name" value="TF_FadR/GntR_C"/>
</dbReference>
<dbReference type="Gene3D" id="1.20.120.530">
    <property type="entry name" value="GntR ligand-binding domain-like"/>
    <property type="match status" value="1"/>
</dbReference>
<organism evidence="4 5">
    <name type="scientific">Brevirhabdus pacifica</name>
    <dbReference type="NCBI Taxonomy" id="1267768"/>
    <lineage>
        <taxon>Bacteria</taxon>
        <taxon>Pseudomonadati</taxon>
        <taxon>Pseudomonadota</taxon>
        <taxon>Alphaproteobacteria</taxon>
        <taxon>Rhodobacterales</taxon>
        <taxon>Paracoccaceae</taxon>
        <taxon>Brevirhabdus</taxon>
    </lineage>
</organism>
<name>A0A1U7DFV0_9RHOB</name>
<dbReference type="EMBL" id="CP019124">
    <property type="protein sequence ID" value="APX88836.1"/>
    <property type="molecule type" value="Genomic_DNA"/>
</dbReference>
<dbReference type="Pfam" id="PF00392">
    <property type="entry name" value="GntR"/>
    <property type="match status" value="1"/>
</dbReference>
<keyword evidence="2" id="KW-0238">DNA-binding</keyword>
<sequence length="244" mass="27881">MTMNTPKPNPPKRADQIAKSLEDMIFQGEFADGDRLDEQRLAERFGTSRTPVREALQKLSVSGLVAQIPQRGVFVQQPGPVELMEMFEVMAELEAVCGRFAAIRITDEALDQLRHANQLCQQAVDEGDTDGYYFHNEDFHRIIYSQSGNRFLEQEARRLSRRLRPFRRIQLRLRGRMRQSLDEHLAVVQALTDSDPEGAGNALRDHVAVQNEKFHHLMNSFEDRGSAPEKARAERPEGGSRRRA</sequence>
<dbReference type="Proteomes" id="UP000187266">
    <property type="component" value="Chromosome"/>
</dbReference>
<dbReference type="GO" id="GO:0003677">
    <property type="term" value="F:DNA binding"/>
    <property type="evidence" value="ECO:0007669"/>
    <property type="project" value="UniProtKB-KW"/>
</dbReference>
<gene>
    <name evidence="4" type="ORF">BV394_03065</name>
</gene>
<dbReference type="SMART" id="SM00345">
    <property type="entry name" value="HTH_GNTR"/>
    <property type="match status" value="1"/>
</dbReference>
<dbReference type="Pfam" id="PF07729">
    <property type="entry name" value="FCD"/>
    <property type="match status" value="1"/>
</dbReference>
<dbReference type="SMART" id="SM00895">
    <property type="entry name" value="FCD"/>
    <property type="match status" value="1"/>
</dbReference>
<dbReference type="CDD" id="cd07377">
    <property type="entry name" value="WHTH_GntR"/>
    <property type="match status" value="1"/>
</dbReference>
<dbReference type="PANTHER" id="PTHR43537:SF49">
    <property type="entry name" value="TRANSCRIPTIONAL REGULATORY PROTEIN"/>
    <property type="match status" value="1"/>
</dbReference>
<evidence type="ECO:0000256" key="3">
    <source>
        <dbReference type="ARBA" id="ARBA00023163"/>
    </source>
</evidence>
<dbReference type="STRING" id="1267768.BV394_03065"/>
<reference evidence="4 5" key="1">
    <citation type="submission" date="2017-01" db="EMBL/GenBank/DDBJ databases">
        <title>Genomic analysis of Xuhuaishuia manganoxidans DY6-4.</title>
        <authorList>
            <person name="Wang X."/>
        </authorList>
    </citation>
    <scope>NUCLEOTIDE SEQUENCE [LARGE SCALE GENOMIC DNA]</scope>
    <source>
        <strain evidence="4 5">DY6-4</strain>
    </source>
</reference>
<dbReference type="PANTHER" id="PTHR43537">
    <property type="entry name" value="TRANSCRIPTIONAL REGULATOR, GNTR FAMILY"/>
    <property type="match status" value="1"/>
</dbReference>
<dbReference type="GO" id="GO:0003700">
    <property type="term" value="F:DNA-binding transcription factor activity"/>
    <property type="evidence" value="ECO:0007669"/>
    <property type="project" value="InterPro"/>
</dbReference>
<accession>A0A2M9DFW1</accession>
<dbReference type="RefSeq" id="WP_076978859.1">
    <property type="nucleotide sequence ID" value="NZ_MTCO01000306.1"/>
</dbReference>
<evidence type="ECO:0000256" key="1">
    <source>
        <dbReference type="ARBA" id="ARBA00023015"/>
    </source>
</evidence>
<protein>
    <submittedName>
        <fullName evidence="4">GntR family transcriptional regulator</fullName>
    </submittedName>
</protein>
<dbReference type="AlphaFoldDB" id="A0A1U7DFV0"/>
<evidence type="ECO:0000313" key="5">
    <source>
        <dbReference type="Proteomes" id="UP000187266"/>
    </source>
</evidence>
<dbReference type="SUPFAM" id="SSF46785">
    <property type="entry name" value="Winged helix' DNA-binding domain"/>
    <property type="match status" value="1"/>
</dbReference>
<proteinExistence type="predicted"/>